<dbReference type="PANTHER" id="PTHR47942">
    <property type="entry name" value="TETRATRICOPEPTIDE REPEAT (TPR)-LIKE SUPERFAMILY PROTEIN-RELATED"/>
    <property type="match status" value="1"/>
</dbReference>
<gene>
    <name evidence="4" type="ORF">BCR38DRAFT_420576</name>
</gene>
<feature type="repeat" description="PPR" evidence="2">
    <location>
        <begin position="128"/>
        <end position="162"/>
    </location>
</feature>
<evidence type="ECO:0008006" key="6">
    <source>
        <dbReference type="Google" id="ProtNLM"/>
    </source>
</evidence>
<sequence>MFACRACTRRCLTILFENTILLEVPKYAAPTAACTAKSYATAAVAMRPSRPARSSKPAEDEQEDQDEDGDEDDVKRRVSKSTQWAVNKHLHYLKDPLFIAQHVEQTLAKGRFDEAALLVRTASKDHKIPVSWNHLIDYQLREHKLHAAMKLYNEMKKRAQMPTAQTYTIIFRGCAASPHSKLAVREAVRLYNNMLNGPDERLKPNTIHLNAVLQVCARANDIDTMFTIVDSANGGLRAPNNLTYTTILNALRNHAVQAIHESSKRGPDGASESQLEEIAQLSIQRAKAIWDEVISKWRSANIVIDEELVCSMGRILLLGGYKDSEAVLSLIEQTMKIPKDEQLLIRLGMDREASATQVQEVQNSKSKALQKPSYKAPRKLSATHAQPGNNSLSLILSVLDKIRKTTLGPRYWTVFTKVYSVDPDAQNWHALLRLLCRGKNSTKTVEYLLQTMPKEYMSARTFRTAMFTCLGDNLNKSAFNNATSVLEIMLTTMRVPDMRAMSIYLRLAYANKRMFVEQAKTDVDGAKLAWGKQLTTALDNLWEPYKIAAKQFTFGGLAKVPHKRFLNETERERWLHDAGPRADLVALARKMIAAHDRLIFEGIVPTDVAERLKPNRNLLNRFVVKYFEDRERLEPGWNRKLKELEAQEEEDDKYKWVAFYEREQ</sequence>
<protein>
    <recommendedName>
        <fullName evidence="6">Pentatricopeptide repeat domain-containing protein</fullName>
    </recommendedName>
</protein>
<name>A0A1Y2EEF8_9PEZI</name>
<dbReference type="InterPro" id="IPR002885">
    <property type="entry name" value="PPR_rpt"/>
</dbReference>
<keyword evidence="1" id="KW-0677">Repeat</keyword>
<dbReference type="InterPro" id="IPR051222">
    <property type="entry name" value="PPR/CCM1_RNA-binding"/>
</dbReference>
<dbReference type="GeneID" id="63775601"/>
<dbReference type="InterPro" id="IPR011990">
    <property type="entry name" value="TPR-like_helical_dom_sf"/>
</dbReference>
<dbReference type="AlphaFoldDB" id="A0A1Y2EEF8"/>
<keyword evidence="5" id="KW-1185">Reference proteome</keyword>
<comment type="caution">
    <text evidence="4">The sequence shown here is derived from an EMBL/GenBank/DDBJ whole genome shotgun (WGS) entry which is preliminary data.</text>
</comment>
<feature type="region of interest" description="Disordered" evidence="3">
    <location>
        <begin position="46"/>
        <end position="78"/>
    </location>
</feature>
<dbReference type="PROSITE" id="PS51375">
    <property type="entry name" value="PPR"/>
    <property type="match status" value="1"/>
</dbReference>
<dbReference type="Gene3D" id="1.25.40.10">
    <property type="entry name" value="Tetratricopeptide repeat domain"/>
    <property type="match status" value="1"/>
</dbReference>
<feature type="compositionally biased region" description="Acidic residues" evidence="3">
    <location>
        <begin position="60"/>
        <end position="72"/>
    </location>
</feature>
<proteinExistence type="predicted"/>
<reference evidence="4 5" key="1">
    <citation type="submission" date="2016-07" db="EMBL/GenBank/DDBJ databases">
        <title>Pervasive Adenine N6-methylation of Active Genes in Fungi.</title>
        <authorList>
            <consortium name="DOE Joint Genome Institute"/>
            <person name="Mondo S.J."/>
            <person name="Dannebaum R.O."/>
            <person name="Kuo R.C."/>
            <person name="Labutti K."/>
            <person name="Haridas S."/>
            <person name="Kuo A."/>
            <person name="Salamov A."/>
            <person name="Ahrendt S.R."/>
            <person name="Lipzen A."/>
            <person name="Sullivan W."/>
            <person name="Andreopoulos W.B."/>
            <person name="Clum A."/>
            <person name="Lindquist E."/>
            <person name="Daum C."/>
            <person name="Ramamoorthy G.K."/>
            <person name="Gryganskyi A."/>
            <person name="Culley D."/>
            <person name="Magnuson J.K."/>
            <person name="James T.Y."/>
            <person name="O'Malley M.A."/>
            <person name="Stajich J.E."/>
            <person name="Spatafora J.W."/>
            <person name="Visel A."/>
            <person name="Grigoriev I.V."/>
        </authorList>
    </citation>
    <scope>NUCLEOTIDE SEQUENCE [LARGE SCALE GENOMIC DNA]</scope>
    <source>
        <strain evidence="4 5">CBS 129021</strain>
    </source>
</reference>
<accession>A0A1Y2EEF8</accession>
<evidence type="ECO:0000313" key="5">
    <source>
        <dbReference type="Proteomes" id="UP000193689"/>
    </source>
</evidence>
<dbReference type="EMBL" id="MCFJ01000002">
    <property type="protein sequence ID" value="ORY69963.1"/>
    <property type="molecule type" value="Genomic_DNA"/>
</dbReference>
<dbReference type="Proteomes" id="UP000193689">
    <property type="component" value="Unassembled WGS sequence"/>
</dbReference>
<evidence type="ECO:0000256" key="3">
    <source>
        <dbReference type="SAM" id="MobiDB-lite"/>
    </source>
</evidence>
<dbReference type="RefSeq" id="XP_040719913.1">
    <property type="nucleotide sequence ID" value="XM_040859389.1"/>
</dbReference>
<organism evidence="4 5">
    <name type="scientific">Pseudomassariella vexata</name>
    <dbReference type="NCBI Taxonomy" id="1141098"/>
    <lineage>
        <taxon>Eukaryota</taxon>
        <taxon>Fungi</taxon>
        <taxon>Dikarya</taxon>
        <taxon>Ascomycota</taxon>
        <taxon>Pezizomycotina</taxon>
        <taxon>Sordariomycetes</taxon>
        <taxon>Xylariomycetidae</taxon>
        <taxon>Amphisphaeriales</taxon>
        <taxon>Pseudomassariaceae</taxon>
        <taxon>Pseudomassariella</taxon>
    </lineage>
</organism>
<evidence type="ECO:0000256" key="2">
    <source>
        <dbReference type="PROSITE-ProRule" id="PRU00708"/>
    </source>
</evidence>
<evidence type="ECO:0000256" key="1">
    <source>
        <dbReference type="ARBA" id="ARBA00022737"/>
    </source>
</evidence>
<dbReference type="InParanoid" id="A0A1Y2EEF8"/>
<evidence type="ECO:0000313" key="4">
    <source>
        <dbReference type="EMBL" id="ORY69963.1"/>
    </source>
</evidence>
<dbReference type="OrthoDB" id="185373at2759"/>
<dbReference type="PANTHER" id="PTHR47942:SF105">
    <property type="entry name" value="ATPASE EXPRESSION PROTEIN 3"/>
    <property type="match status" value="1"/>
</dbReference>
<dbReference type="STRING" id="1141098.A0A1Y2EEF8"/>
<dbReference type="Pfam" id="PF13041">
    <property type="entry name" value="PPR_2"/>
    <property type="match status" value="1"/>
</dbReference>